<evidence type="ECO:0000256" key="1">
    <source>
        <dbReference type="ARBA" id="ARBA00001957"/>
    </source>
</evidence>
<dbReference type="GO" id="GO:0003824">
    <property type="term" value="F:catalytic activity"/>
    <property type="evidence" value="ECO:0007669"/>
    <property type="project" value="InterPro"/>
</dbReference>
<feature type="region of interest" description="Disordered" evidence="5">
    <location>
        <begin position="1000"/>
        <end position="1019"/>
    </location>
</feature>
<feature type="compositionally biased region" description="Low complexity" evidence="5">
    <location>
        <begin position="1005"/>
        <end position="1017"/>
    </location>
</feature>
<dbReference type="CDD" id="cd19531">
    <property type="entry name" value="LCL_NRPS-like"/>
    <property type="match status" value="1"/>
</dbReference>
<gene>
    <name evidence="7" type="ORF">KDAU_47190</name>
</gene>
<dbReference type="InterPro" id="IPR001031">
    <property type="entry name" value="Thioesterase"/>
</dbReference>
<proteinExistence type="inferred from homology"/>
<dbReference type="GO" id="GO:0008610">
    <property type="term" value="P:lipid biosynthetic process"/>
    <property type="evidence" value="ECO:0007669"/>
    <property type="project" value="UniProtKB-ARBA"/>
</dbReference>
<comment type="caution">
    <text evidence="7">The sequence shown here is derived from an EMBL/GenBank/DDBJ whole genome shotgun (WGS) entry which is preliminary data.</text>
</comment>
<dbReference type="GO" id="GO:0044550">
    <property type="term" value="P:secondary metabolite biosynthetic process"/>
    <property type="evidence" value="ECO:0007669"/>
    <property type="project" value="UniProtKB-ARBA"/>
</dbReference>
<dbReference type="InterPro" id="IPR000873">
    <property type="entry name" value="AMP-dep_synth/lig_dom"/>
</dbReference>
<evidence type="ECO:0000256" key="4">
    <source>
        <dbReference type="ARBA" id="ARBA00022553"/>
    </source>
</evidence>
<accession>A0A401ZKP5</accession>
<keyword evidence="3" id="KW-0596">Phosphopantetheine</keyword>
<dbReference type="Pfam" id="PF13193">
    <property type="entry name" value="AMP-binding_C"/>
    <property type="match status" value="1"/>
</dbReference>
<dbReference type="InterPro" id="IPR029058">
    <property type="entry name" value="AB_hydrolase_fold"/>
</dbReference>
<dbReference type="NCBIfam" id="TIGR01733">
    <property type="entry name" value="AA-adenyl-dom"/>
    <property type="match status" value="1"/>
</dbReference>
<dbReference type="Pfam" id="PF00501">
    <property type="entry name" value="AMP-binding"/>
    <property type="match status" value="1"/>
</dbReference>
<dbReference type="Pfam" id="PF00550">
    <property type="entry name" value="PP-binding"/>
    <property type="match status" value="1"/>
</dbReference>
<name>A0A401ZKP5_9CHLR</name>
<evidence type="ECO:0000259" key="6">
    <source>
        <dbReference type="PROSITE" id="PS50075"/>
    </source>
</evidence>
<protein>
    <recommendedName>
        <fullName evidence="6">Carrier domain-containing protein</fullName>
    </recommendedName>
</protein>
<dbReference type="Pfam" id="PF00975">
    <property type="entry name" value="Thioesterase"/>
    <property type="match status" value="1"/>
</dbReference>
<evidence type="ECO:0000313" key="8">
    <source>
        <dbReference type="Proteomes" id="UP000287224"/>
    </source>
</evidence>
<dbReference type="InterPro" id="IPR020802">
    <property type="entry name" value="TesA-like"/>
</dbReference>
<dbReference type="InterPro" id="IPR025110">
    <property type="entry name" value="AMP-bd_C"/>
</dbReference>
<dbReference type="InterPro" id="IPR023213">
    <property type="entry name" value="CAT-like_dom_sf"/>
</dbReference>
<dbReference type="SUPFAM" id="SSF52777">
    <property type="entry name" value="CoA-dependent acyltransferases"/>
    <property type="match status" value="2"/>
</dbReference>
<dbReference type="Gene3D" id="3.40.50.1820">
    <property type="entry name" value="alpha/beta hydrolase"/>
    <property type="match status" value="1"/>
</dbReference>
<dbReference type="RefSeq" id="WP_126598611.1">
    <property type="nucleotide sequence ID" value="NZ_BIFQ01000001.1"/>
</dbReference>
<comment type="cofactor">
    <cofactor evidence="1">
        <name>pantetheine 4'-phosphate</name>
        <dbReference type="ChEBI" id="CHEBI:47942"/>
    </cofactor>
</comment>
<dbReference type="SUPFAM" id="SSF56801">
    <property type="entry name" value="Acetyl-CoA synthetase-like"/>
    <property type="match status" value="1"/>
</dbReference>
<dbReference type="FunFam" id="3.40.50.12780:FF:000012">
    <property type="entry name" value="Non-ribosomal peptide synthetase"/>
    <property type="match status" value="1"/>
</dbReference>
<dbReference type="InterPro" id="IPR045851">
    <property type="entry name" value="AMP-bd_C_sf"/>
</dbReference>
<dbReference type="GO" id="GO:0031177">
    <property type="term" value="F:phosphopantetheine binding"/>
    <property type="evidence" value="ECO:0007669"/>
    <property type="project" value="InterPro"/>
</dbReference>
<dbReference type="InterPro" id="IPR009081">
    <property type="entry name" value="PP-bd_ACP"/>
</dbReference>
<dbReference type="OrthoDB" id="9757538at2"/>
<keyword evidence="4" id="KW-0597">Phosphoprotein</keyword>
<dbReference type="FunFam" id="3.30.300.30:FF:000010">
    <property type="entry name" value="Enterobactin synthetase component F"/>
    <property type="match status" value="1"/>
</dbReference>
<sequence length="1357" mass="151184">MTDLARRLASLSPEQRAMLEQRLQQKQRAAQPEPTIAARGQDSGPLPLSFEQQRLWFTDQLAPGNAAYNSPLALRLLGELDSAALHRALKEIVRRHEVLRTSFGVHEDGQPVQLINPDVELPLPINDLRDLPEAERTAEAYRLACEEAQRPFDIVRGPIVRARLLALGEREHVLVLAFHHIAVDAWSIVIFFRELAALYDAYRQQRQLELPPLALQYADYALWQRQTLRGPRLEELLGYWREHLSNLPTLRLPTDRPRQPGPSSEGVKRTILLPASLKERLRAIGQRNQATLFMVLLTGFQILLTRYSGQEEIVIGTSVAGRSRRELEDLIGFFINMLVLRTELPASLTFNEALQRVRAECLRAYAHQDLPFERLVQELHPERDPGRMPLFQVLFQSVESVGDGGGSFPGLDLEPFALQTGTSKFDLLVSVREPGDEISIEFEYNTALFNVGTIERMLNHYQTLLVRLASRPEQRIQNVPLLTEEERRVAVEDWNQTQTAYPTDRCLHQLFEEQARRQPRAVAVSYEEQELSYASLDARANQLAHYLQRLGVGPDVIVGLCVERSIEMVVGILGILKAGGAYAPLDPNYPRERLAFMLGETRAPVVLTQQRLLTNLPEQSGLVVCLDADWKRIEAEPQTPPVSGVGPRHLAYVISTSGSTGTPKGIAIQHQGVVNNITDLNRRFNVGPDDSVLGLSSLSFDMCVYEVLGLLAAGGTLVLPPLAAAKDPACWADMLVRKRVTLWNSAPSLLVLLANHCEQLGIAPLPLRLALLGGDWVPVSLPERLKALAPGIEFITMGGATEASIHSIIYPVEETDPGWKSIPYGRPMANQEAYILDANAQLVPIGVAGELHLGGAGLARGYLNQPALTAEKFVPHPFSRQPGQRLYKTGDLARYREDGVIELLGRMDFLVKIRGLRIELGEIEATLKQHAAVREAVVVVREDHAGDRQLVAYIVVPEGEAQPQPVELRALVKGRLPEYMQPAAYVFLARLPLSPNGKVDRKALPAPDQAQRQPRQDIVPPADELERRLTRIWSDVLGIEQISVTDNFFELGGDSFKAIRAARACSETLPLIDFFTHATIRELAAHLRRSTTAASTHLLYELMGRQDEAQLSLVCVPYGGGNVVAYQTLANSLPPGYRLYSVALPGHDFARREEPLLPLEEVAHACVEEIVQTVGKRPLALYGQCAGVALTIEIARLLEERGHELAAVYLGAALPDRQPTRSIEMGREVPDDELLEWLQYLGGFEDLFESDDTRFILNAVRHDLLNAAEYYRRAYEAPAARLRAPVTCIVGSEDAATREYSQRYREWEYFGAAVNLQVIEGARHYFVKHNASELAEIIYRATPIGGADQHTDGGQHD</sequence>
<dbReference type="Gene3D" id="1.10.1200.10">
    <property type="entry name" value="ACP-like"/>
    <property type="match status" value="1"/>
</dbReference>
<dbReference type="Gene3D" id="3.30.300.30">
    <property type="match status" value="1"/>
</dbReference>
<dbReference type="SUPFAM" id="SSF53474">
    <property type="entry name" value="alpha/beta-Hydrolases"/>
    <property type="match status" value="1"/>
</dbReference>
<dbReference type="InterPro" id="IPR001242">
    <property type="entry name" value="Condensation_dom"/>
</dbReference>
<dbReference type="GO" id="GO:0043041">
    <property type="term" value="P:amino acid activation for nonribosomal peptide biosynthetic process"/>
    <property type="evidence" value="ECO:0007669"/>
    <property type="project" value="TreeGrafter"/>
</dbReference>
<evidence type="ECO:0000256" key="2">
    <source>
        <dbReference type="ARBA" id="ARBA00006432"/>
    </source>
</evidence>
<dbReference type="PANTHER" id="PTHR45527">
    <property type="entry name" value="NONRIBOSOMAL PEPTIDE SYNTHETASE"/>
    <property type="match status" value="1"/>
</dbReference>
<dbReference type="FunFam" id="3.40.50.980:FF:000001">
    <property type="entry name" value="Non-ribosomal peptide synthetase"/>
    <property type="match status" value="1"/>
</dbReference>
<dbReference type="Gene3D" id="2.30.38.10">
    <property type="entry name" value="Luciferase, Domain 3"/>
    <property type="match status" value="1"/>
</dbReference>
<evidence type="ECO:0000256" key="3">
    <source>
        <dbReference type="ARBA" id="ARBA00022450"/>
    </source>
</evidence>
<dbReference type="FunFam" id="3.30.559.10:FF:000012">
    <property type="entry name" value="Non-ribosomal peptide synthetase"/>
    <property type="match status" value="1"/>
</dbReference>
<dbReference type="Proteomes" id="UP000287224">
    <property type="component" value="Unassembled WGS sequence"/>
</dbReference>
<dbReference type="EMBL" id="BIFQ01000001">
    <property type="protein sequence ID" value="GCE07390.1"/>
    <property type="molecule type" value="Genomic_DNA"/>
</dbReference>
<dbReference type="Gene3D" id="3.30.559.30">
    <property type="entry name" value="Nonribosomal peptide synthetase, condensation domain"/>
    <property type="match status" value="1"/>
</dbReference>
<feature type="domain" description="Carrier" evidence="6">
    <location>
        <begin position="1020"/>
        <end position="1103"/>
    </location>
</feature>
<reference evidence="8" key="1">
    <citation type="submission" date="2018-12" db="EMBL/GenBank/DDBJ databases">
        <title>Tengunoibacter tsumagoiensis gen. nov., sp. nov., Dictyobacter kobayashii sp. nov., D. alpinus sp. nov., and D. joshuensis sp. nov. and description of Dictyobacteraceae fam. nov. within the order Ktedonobacterales isolated from Tengu-no-mugimeshi.</title>
        <authorList>
            <person name="Wang C.M."/>
            <person name="Zheng Y."/>
            <person name="Sakai Y."/>
            <person name="Toyoda A."/>
            <person name="Minakuchi Y."/>
            <person name="Abe K."/>
            <person name="Yokota A."/>
            <person name="Yabe S."/>
        </authorList>
    </citation>
    <scope>NUCLEOTIDE SEQUENCE [LARGE SCALE GENOMIC DNA]</scope>
    <source>
        <strain evidence="8">S-27</strain>
    </source>
</reference>
<dbReference type="Gene3D" id="3.40.50.980">
    <property type="match status" value="2"/>
</dbReference>
<feature type="region of interest" description="Disordered" evidence="5">
    <location>
        <begin position="20"/>
        <end position="46"/>
    </location>
</feature>
<evidence type="ECO:0000256" key="5">
    <source>
        <dbReference type="SAM" id="MobiDB-lite"/>
    </source>
</evidence>
<dbReference type="PANTHER" id="PTHR45527:SF1">
    <property type="entry name" value="FATTY ACID SYNTHASE"/>
    <property type="match status" value="1"/>
</dbReference>
<dbReference type="GO" id="GO:0005737">
    <property type="term" value="C:cytoplasm"/>
    <property type="evidence" value="ECO:0007669"/>
    <property type="project" value="TreeGrafter"/>
</dbReference>
<evidence type="ECO:0000313" key="7">
    <source>
        <dbReference type="EMBL" id="GCE07390.1"/>
    </source>
</evidence>
<dbReference type="InterPro" id="IPR010071">
    <property type="entry name" value="AA_adenyl_dom"/>
</dbReference>
<comment type="similarity">
    <text evidence="2">Belongs to the ATP-dependent AMP-binding enzyme family.</text>
</comment>
<dbReference type="SMART" id="SM00824">
    <property type="entry name" value="PKS_TE"/>
    <property type="match status" value="1"/>
</dbReference>
<keyword evidence="8" id="KW-1185">Reference proteome</keyword>
<dbReference type="PROSITE" id="PS50075">
    <property type="entry name" value="CARRIER"/>
    <property type="match status" value="1"/>
</dbReference>
<dbReference type="FunFam" id="1.10.1200.10:FF:000005">
    <property type="entry name" value="Nonribosomal peptide synthetase 1"/>
    <property type="match status" value="1"/>
</dbReference>
<dbReference type="Gene3D" id="3.30.559.10">
    <property type="entry name" value="Chloramphenicol acetyltransferase-like domain"/>
    <property type="match status" value="1"/>
</dbReference>
<dbReference type="SMART" id="SM00823">
    <property type="entry name" value="PKS_PP"/>
    <property type="match status" value="1"/>
</dbReference>
<dbReference type="Pfam" id="PF00668">
    <property type="entry name" value="Condensation"/>
    <property type="match status" value="1"/>
</dbReference>
<dbReference type="InterPro" id="IPR020806">
    <property type="entry name" value="PKS_PP-bd"/>
</dbReference>
<dbReference type="InterPro" id="IPR036736">
    <property type="entry name" value="ACP-like_sf"/>
</dbReference>
<organism evidence="7 8">
    <name type="scientific">Dictyobacter aurantiacus</name>
    <dbReference type="NCBI Taxonomy" id="1936993"/>
    <lineage>
        <taxon>Bacteria</taxon>
        <taxon>Bacillati</taxon>
        <taxon>Chloroflexota</taxon>
        <taxon>Ktedonobacteria</taxon>
        <taxon>Ktedonobacterales</taxon>
        <taxon>Dictyobacteraceae</taxon>
        <taxon>Dictyobacter</taxon>
    </lineage>
</organism>
<dbReference type="CDD" id="cd05930">
    <property type="entry name" value="A_NRPS"/>
    <property type="match status" value="1"/>
</dbReference>
<dbReference type="FunFam" id="2.30.38.10:FF:000001">
    <property type="entry name" value="Non-ribosomal peptide synthetase PvdI"/>
    <property type="match status" value="1"/>
</dbReference>